<keyword evidence="1" id="KW-0560">Oxidoreductase</keyword>
<organism evidence="3">
    <name type="scientific">freshwater metagenome</name>
    <dbReference type="NCBI Taxonomy" id="449393"/>
    <lineage>
        <taxon>unclassified sequences</taxon>
        <taxon>metagenomes</taxon>
        <taxon>ecological metagenomes</taxon>
    </lineage>
</organism>
<dbReference type="CDD" id="cd01097">
    <property type="entry name" value="Tetrahydromethanopterin_reductase"/>
    <property type="match status" value="1"/>
</dbReference>
<dbReference type="NCBIfam" id="TIGR03559">
    <property type="entry name" value="F420_Rv3520c"/>
    <property type="match status" value="1"/>
</dbReference>
<dbReference type="InterPro" id="IPR036661">
    <property type="entry name" value="Luciferase-like_sf"/>
</dbReference>
<dbReference type="InterPro" id="IPR019951">
    <property type="entry name" value="F420_OxRdatse_Rv3520c_pred"/>
</dbReference>
<dbReference type="SUPFAM" id="SSF51679">
    <property type="entry name" value="Bacterial luciferase-like"/>
    <property type="match status" value="1"/>
</dbReference>
<dbReference type="PANTHER" id="PTHR43244">
    <property type="match status" value="1"/>
</dbReference>
<feature type="domain" description="Luciferase-like" evidence="2">
    <location>
        <begin position="14"/>
        <end position="320"/>
    </location>
</feature>
<dbReference type="Gene3D" id="3.20.20.30">
    <property type="entry name" value="Luciferase-like domain"/>
    <property type="match status" value="1"/>
</dbReference>
<evidence type="ECO:0000259" key="2">
    <source>
        <dbReference type="Pfam" id="PF00296"/>
    </source>
</evidence>
<protein>
    <submittedName>
        <fullName evidence="3">Unannotated protein</fullName>
    </submittedName>
</protein>
<dbReference type="PANTHER" id="PTHR43244:SF1">
    <property type="entry name" value="5,10-METHYLENETETRAHYDROMETHANOPTERIN REDUCTASE"/>
    <property type="match status" value="1"/>
</dbReference>
<dbReference type="Pfam" id="PF00296">
    <property type="entry name" value="Bac_luciferase"/>
    <property type="match status" value="1"/>
</dbReference>
<name>A0A6J5YEP0_9ZZZZ</name>
<gene>
    <name evidence="3" type="ORF">UFOPK1392_00866</name>
</gene>
<proteinExistence type="predicted"/>
<dbReference type="AlphaFoldDB" id="A0A6J5YEP0"/>
<dbReference type="InterPro" id="IPR011251">
    <property type="entry name" value="Luciferase-like_dom"/>
</dbReference>
<reference evidence="3" key="1">
    <citation type="submission" date="2020-05" db="EMBL/GenBank/DDBJ databases">
        <authorList>
            <person name="Chiriac C."/>
            <person name="Salcher M."/>
            <person name="Ghai R."/>
            <person name="Kavagutti S V."/>
        </authorList>
    </citation>
    <scope>NUCLEOTIDE SEQUENCE</scope>
</reference>
<evidence type="ECO:0000313" key="3">
    <source>
        <dbReference type="EMBL" id="CAB4323116.1"/>
    </source>
</evidence>
<evidence type="ECO:0000256" key="1">
    <source>
        <dbReference type="ARBA" id="ARBA00023002"/>
    </source>
</evidence>
<sequence>MKLALGLDLYRGATLEMPVARVQLAESLGFHSVWTAEAYGSDALSPLAYLAAVTSRIKLGTGVVQIAARTPAATAMHALTIDAMAGGGRVIIGLGVSGPQIVEGWYGQPWGNPNQRLREYVSIMHKVFDREPLTNDGPEFPLPYAGPGAVGQGKPLRSILHPAGRVEIWLAAGGPLNTALSAEIADGMLPMGWGADGPAVYGPSLDKGFARRGERPADFEIFGGVTIEITDDVRGALDAKKPLTAMYVGGMGSATHNYHREAMARRGFPEAAERIHELWLAGRRDEAVAAVPDEYLDDGNLIGSLQRIRDRWEPLTRMGLTGLTVRAEDDVALEVIADLAGTRDTIEELS</sequence>
<accession>A0A6J5YEP0</accession>
<dbReference type="InterPro" id="IPR050564">
    <property type="entry name" value="F420-G6PD/mer"/>
</dbReference>
<dbReference type="GO" id="GO:0016705">
    <property type="term" value="F:oxidoreductase activity, acting on paired donors, with incorporation or reduction of molecular oxygen"/>
    <property type="evidence" value="ECO:0007669"/>
    <property type="project" value="InterPro"/>
</dbReference>
<dbReference type="EMBL" id="CAEMXZ010000027">
    <property type="protein sequence ID" value="CAB4323116.1"/>
    <property type="molecule type" value="Genomic_DNA"/>
</dbReference>